<dbReference type="AlphaFoldDB" id="A0AAN9XNH6"/>
<gene>
    <name evidence="1" type="ORF">VNO78_11304</name>
</gene>
<name>A0AAN9XNH6_PSOTE</name>
<protein>
    <submittedName>
        <fullName evidence="1">Uncharacterized protein</fullName>
    </submittedName>
</protein>
<comment type="caution">
    <text evidence="1">The sequence shown here is derived from an EMBL/GenBank/DDBJ whole genome shotgun (WGS) entry which is preliminary data.</text>
</comment>
<dbReference type="EMBL" id="JAYMYS010000003">
    <property type="protein sequence ID" value="KAK7400104.1"/>
    <property type="molecule type" value="Genomic_DNA"/>
</dbReference>
<accession>A0AAN9XNH6</accession>
<reference evidence="1 2" key="1">
    <citation type="submission" date="2024-01" db="EMBL/GenBank/DDBJ databases">
        <title>The genomes of 5 underutilized Papilionoideae crops provide insights into root nodulation and disease resistanc.</title>
        <authorList>
            <person name="Jiang F."/>
        </authorList>
    </citation>
    <scope>NUCLEOTIDE SEQUENCE [LARGE SCALE GENOMIC DNA]</scope>
    <source>
        <strain evidence="1">DUOXIRENSHENG_FW03</strain>
        <tissue evidence="1">Leaves</tissue>
    </source>
</reference>
<sequence>MYIFKLTLELHVCCRTFCFWEKFSNDDQISNKIESLSFPTSHFAIHISQIQNPQSTFMYLSSPSMSSHVSPSLQPLSLVNPSSGIPFFEQFIGKPHKKNPNLRI</sequence>
<keyword evidence="2" id="KW-1185">Reference proteome</keyword>
<evidence type="ECO:0000313" key="1">
    <source>
        <dbReference type="EMBL" id="KAK7400104.1"/>
    </source>
</evidence>
<organism evidence="1 2">
    <name type="scientific">Psophocarpus tetragonolobus</name>
    <name type="common">Winged bean</name>
    <name type="synonym">Dolichos tetragonolobus</name>
    <dbReference type="NCBI Taxonomy" id="3891"/>
    <lineage>
        <taxon>Eukaryota</taxon>
        <taxon>Viridiplantae</taxon>
        <taxon>Streptophyta</taxon>
        <taxon>Embryophyta</taxon>
        <taxon>Tracheophyta</taxon>
        <taxon>Spermatophyta</taxon>
        <taxon>Magnoliopsida</taxon>
        <taxon>eudicotyledons</taxon>
        <taxon>Gunneridae</taxon>
        <taxon>Pentapetalae</taxon>
        <taxon>rosids</taxon>
        <taxon>fabids</taxon>
        <taxon>Fabales</taxon>
        <taxon>Fabaceae</taxon>
        <taxon>Papilionoideae</taxon>
        <taxon>50 kb inversion clade</taxon>
        <taxon>NPAAA clade</taxon>
        <taxon>indigoferoid/millettioid clade</taxon>
        <taxon>Phaseoleae</taxon>
        <taxon>Psophocarpus</taxon>
    </lineage>
</organism>
<proteinExistence type="predicted"/>
<evidence type="ECO:0000313" key="2">
    <source>
        <dbReference type="Proteomes" id="UP001386955"/>
    </source>
</evidence>
<dbReference type="Proteomes" id="UP001386955">
    <property type="component" value="Unassembled WGS sequence"/>
</dbReference>